<name>A0A1Y1Y6G8_9PLEO</name>
<dbReference type="SUPFAM" id="SSF50939">
    <property type="entry name" value="Sialidases"/>
    <property type="match status" value="1"/>
</dbReference>
<dbReference type="InterPro" id="IPR036278">
    <property type="entry name" value="Sialidase_sf"/>
</dbReference>
<dbReference type="CDD" id="cd15482">
    <property type="entry name" value="Sialidase_non-viral"/>
    <property type="match status" value="1"/>
</dbReference>
<comment type="caution">
    <text evidence="1">The sequence shown here is derived from an EMBL/GenBank/DDBJ whole genome shotgun (WGS) entry which is preliminary data.</text>
</comment>
<evidence type="ECO:0000313" key="2">
    <source>
        <dbReference type="Proteomes" id="UP000193144"/>
    </source>
</evidence>
<protein>
    <submittedName>
        <fullName evidence="1">Uncharacterized protein</fullName>
    </submittedName>
</protein>
<sequence>MEAVWGVPRKAMTVGISGDGGKTWKGRVLQEGNGFCLTNNSERRERRELSYPSICVERGEGVKGEEIVNVAFTFWRQRIRFCRFAVGWVEG</sequence>
<reference evidence="1 2" key="1">
    <citation type="submission" date="2016-07" db="EMBL/GenBank/DDBJ databases">
        <title>Pervasive Adenine N6-methylation of Active Genes in Fungi.</title>
        <authorList>
            <consortium name="DOE Joint Genome Institute"/>
            <person name="Mondo S.J."/>
            <person name="Dannebaum R.O."/>
            <person name="Kuo R.C."/>
            <person name="Labutti K."/>
            <person name="Haridas S."/>
            <person name="Kuo A."/>
            <person name="Salamov A."/>
            <person name="Ahrendt S.R."/>
            <person name="Lipzen A."/>
            <person name="Sullivan W."/>
            <person name="Andreopoulos W.B."/>
            <person name="Clum A."/>
            <person name="Lindquist E."/>
            <person name="Daum C."/>
            <person name="Ramamoorthy G.K."/>
            <person name="Gryganskyi A."/>
            <person name="Culley D."/>
            <person name="Magnuson J.K."/>
            <person name="James T.Y."/>
            <person name="O'Malley M.A."/>
            <person name="Stajich J.E."/>
            <person name="Spatafora J.W."/>
            <person name="Visel A."/>
            <person name="Grigoriev I.V."/>
        </authorList>
    </citation>
    <scope>NUCLEOTIDE SEQUENCE [LARGE SCALE GENOMIC DNA]</scope>
    <source>
        <strain evidence="1 2">CBS 115471</strain>
    </source>
</reference>
<dbReference type="EMBL" id="MCFA01000334">
    <property type="protein sequence ID" value="ORX93620.1"/>
    <property type="molecule type" value="Genomic_DNA"/>
</dbReference>
<evidence type="ECO:0000313" key="1">
    <source>
        <dbReference type="EMBL" id="ORX93620.1"/>
    </source>
</evidence>
<dbReference type="OrthoDB" id="504663at2759"/>
<accession>A0A1Y1Y6G8</accession>
<keyword evidence="2" id="KW-1185">Reference proteome</keyword>
<organism evidence="1 2">
    <name type="scientific">Clohesyomyces aquaticus</name>
    <dbReference type="NCBI Taxonomy" id="1231657"/>
    <lineage>
        <taxon>Eukaryota</taxon>
        <taxon>Fungi</taxon>
        <taxon>Dikarya</taxon>
        <taxon>Ascomycota</taxon>
        <taxon>Pezizomycotina</taxon>
        <taxon>Dothideomycetes</taxon>
        <taxon>Pleosporomycetidae</taxon>
        <taxon>Pleosporales</taxon>
        <taxon>Lindgomycetaceae</taxon>
        <taxon>Clohesyomyces</taxon>
    </lineage>
</organism>
<proteinExistence type="predicted"/>
<dbReference type="Proteomes" id="UP000193144">
    <property type="component" value="Unassembled WGS sequence"/>
</dbReference>
<dbReference type="AlphaFoldDB" id="A0A1Y1Y6G8"/>
<gene>
    <name evidence="1" type="ORF">BCR34DRAFT_580413</name>
</gene>